<keyword evidence="26" id="KW-1185">Reference proteome</keyword>
<evidence type="ECO:0000256" key="10">
    <source>
        <dbReference type="ARBA" id="ARBA00022759"/>
    </source>
</evidence>
<evidence type="ECO:0000259" key="23">
    <source>
        <dbReference type="PROSITE" id="PS50878"/>
    </source>
</evidence>
<protein>
    <recommendedName>
        <fullName evidence="18">Gypsy retrotransposon integrase-like protein 1</fullName>
        <ecNumber evidence="3">3.1.26.4</ecNumber>
    </recommendedName>
</protein>
<dbReference type="Pfam" id="PF00385">
    <property type="entry name" value="Chromo"/>
    <property type="match status" value="1"/>
</dbReference>
<evidence type="ECO:0000259" key="22">
    <source>
        <dbReference type="PROSITE" id="PS50158"/>
    </source>
</evidence>
<evidence type="ECO:0000256" key="19">
    <source>
        <dbReference type="PROSITE-ProRule" id="PRU00047"/>
    </source>
</evidence>
<dbReference type="Gene3D" id="2.40.50.40">
    <property type="match status" value="1"/>
</dbReference>
<accession>A0ABQ8LKN4</accession>
<evidence type="ECO:0000313" key="25">
    <source>
        <dbReference type="EMBL" id="KAI2650203.1"/>
    </source>
</evidence>
<dbReference type="PROSITE" id="PS50994">
    <property type="entry name" value="INTEGRASE"/>
    <property type="match status" value="1"/>
</dbReference>
<dbReference type="InterPro" id="IPR056924">
    <property type="entry name" value="SH3_Tf2-1"/>
</dbReference>
<gene>
    <name evidence="25" type="ORF">H4Q32_000139</name>
</gene>
<comment type="subcellular location">
    <subcellularLocation>
        <location evidence="1">Nucleus</location>
    </subcellularLocation>
</comment>
<dbReference type="Gene3D" id="3.30.420.10">
    <property type="entry name" value="Ribonuclease H-like superfamily/Ribonuclease H"/>
    <property type="match status" value="1"/>
</dbReference>
<dbReference type="SUPFAM" id="SSF56672">
    <property type="entry name" value="DNA/RNA polymerases"/>
    <property type="match status" value="1"/>
</dbReference>
<evidence type="ECO:0000256" key="6">
    <source>
        <dbReference type="ARBA" id="ARBA00022695"/>
    </source>
</evidence>
<organism evidence="25 26">
    <name type="scientific">Labeo rohita</name>
    <name type="common">Indian major carp</name>
    <name type="synonym">Cyprinus rohita</name>
    <dbReference type="NCBI Taxonomy" id="84645"/>
    <lineage>
        <taxon>Eukaryota</taxon>
        <taxon>Metazoa</taxon>
        <taxon>Chordata</taxon>
        <taxon>Craniata</taxon>
        <taxon>Vertebrata</taxon>
        <taxon>Euteleostomi</taxon>
        <taxon>Actinopterygii</taxon>
        <taxon>Neopterygii</taxon>
        <taxon>Teleostei</taxon>
        <taxon>Ostariophysi</taxon>
        <taxon>Cypriniformes</taxon>
        <taxon>Cyprinidae</taxon>
        <taxon>Labeoninae</taxon>
        <taxon>Labeonini</taxon>
        <taxon>Labeo</taxon>
    </lineage>
</organism>
<keyword evidence="12" id="KW-0460">Magnesium</keyword>
<dbReference type="InterPro" id="IPR000953">
    <property type="entry name" value="Chromo/chromo_shadow_dom"/>
</dbReference>
<dbReference type="Proteomes" id="UP000830375">
    <property type="component" value="Unassembled WGS sequence"/>
</dbReference>
<dbReference type="InterPro" id="IPR036397">
    <property type="entry name" value="RNaseH_sf"/>
</dbReference>
<evidence type="ECO:0000259" key="24">
    <source>
        <dbReference type="PROSITE" id="PS50994"/>
    </source>
</evidence>
<dbReference type="SUPFAM" id="SSF54160">
    <property type="entry name" value="Chromo domain-like"/>
    <property type="match status" value="1"/>
</dbReference>
<feature type="domain" description="Reverse transcriptase" evidence="23">
    <location>
        <begin position="428"/>
        <end position="607"/>
    </location>
</feature>
<feature type="domain" description="Chromo" evidence="21">
    <location>
        <begin position="1203"/>
        <end position="1252"/>
    </location>
</feature>
<keyword evidence="10" id="KW-0255">Endonuclease</keyword>
<dbReference type="InterPro" id="IPR005162">
    <property type="entry name" value="Retrotrans_gag_dom"/>
</dbReference>
<evidence type="ECO:0000256" key="2">
    <source>
        <dbReference type="ARBA" id="ARBA00010879"/>
    </source>
</evidence>
<evidence type="ECO:0000259" key="21">
    <source>
        <dbReference type="PROSITE" id="PS50013"/>
    </source>
</evidence>
<keyword evidence="19" id="KW-0862">Zinc</keyword>
<keyword evidence="11" id="KW-0378">Hydrolase</keyword>
<name>A0ABQ8LKN4_LABRO</name>
<dbReference type="InterPro" id="IPR012337">
    <property type="entry name" value="RNaseH-like_sf"/>
</dbReference>
<keyword evidence="6" id="KW-0548">Nucleotidyltransferase</keyword>
<evidence type="ECO:0000256" key="12">
    <source>
        <dbReference type="ARBA" id="ARBA00022842"/>
    </source>
</evidence>
<evidence type="ECO:0000256" key="7">
    <source>
        <dbReference type="ARBA" id="ARBA00022722"/>
    </source>
</evidence>
<evidence type="ECO:0000256" key="14">
    <source>
        <dbReference type="ARBA" id="ARBA00022918"/>
    </source>
</evidence>
<dbReference type="PANTHER" id="PTHR37984:SF5">
    <property type="entry name" value="PROTEIN NYNRIN-LIKE"/>
    <property type="match status" value="1"/>
</dbReference>
<dbReference type="Pfam" id="PF24626">
    <property type="entry name" value="SH3_Tf2-1"/>
    <property type="match status" value="1"/>
</dbReference>
<dbReference type="InterPro" id="IPR000477">
    <property type="entry name" value="RT_dom"/>
</dbReference>
<evidence type="ECO:0000256" key="3">
    <source>
        <dbReference type="ARBA" id="ARBA00012180"/>
    </source>
</evidence>
<dbReference type="InterPro" id="IPR043128">
    <property type="entry name" value="Rev_trsase/Diguanyl_cyclase"/>
</dbReference>
<dbReference type="Gene3D" id="1.10.340.70">
    <property type="match status" value="1"/>
</dbReference>
<sequence>MEVAGTPQPTLEDYVQDCISRLEKQEKCTSDVGSAIRALVGQVSELTQRMQQLQLPAAPVTPPTPPAPLAAVGLSAAALQPEPRLPPPEVYSGEPNFCRAFLTKCSMHFALQPCTFLSEESKVAFVLTLLTGRAALWGTAVWENQDPCCASFAALSAEMKRVFDRAASGREAARTLMDLRQGERSVSDYSIEFRTLAAECQWNEEAQWDRFLHGLADRVQKEIYALDLPADLNGLIDLALRVDSRLSRAERRGLSARLPPGEGVPPRASGRDAISQYDEHEPMQVGRARLSREEKERRRSQGLCLYCGAGGHFAFNCPVKGPARQLRWQNYDHHCTALLDSGAEGNFMDYSFALRNHVPLSPLTNTIAVSALNGQTLPKITLTTDPITLTEKAVDLCNMPVEYLDLKEVFSKSRAASLPPHRPYDCAIDSRVHSNPPLLQRGGVLFVGKKDGSLRPCIDYRGLNNITVKNTYPLPLISSAFERLQGASVFTKLDLRNAYHLVRIRRGDEWKTAFNTPRGHFEYLVMPFGLSNSPGVFQALVNDVLRDMVDQFIYVYLDDILIFSSSLQEHVQHVRRVLQRLLENWLFVKAEKCVFHAQSVPFLGYILSAEGVRVDPEKVKAVVDWPTPDSRKALQRFLGFANFYRRFVRNFSQLASPLTALTSPRTTFRAPILVTPDPSRQFVVEVDASEVGVGAVLSQRLATDDKMHPCAFCSHRLSPAESNYDIGNRELLAVKLALEEWRHWLEGSGVPFIVWTDHKNLEYIRTAKRLNSRQARWALFFGRFNFTLSYRPGSKNVKPDSLSRIFDHSDRPSTPESIFPETLIVSTLTWEVETRVKTALEGVTPPVACPPNRLFVPEELRSEVIQWGHCSNVACHPGVNRTLHVVKQRFWWPLMARDVRSFVLACSICAIDFVTALPPSQGNMVVLNVVDRFSKAAHFIPLPKLPSAKETAVTVVDHVFRLHGLPTDVVSDRGPQFVSKFWQEFCKLLGATVSLSSGFHPQTNGQTERANQDLERTLRCMVTRNPSSWSQQLSMVEYAHNSLPVSSTGLSPFECSLGYQPPIFPSLESEVAVPSAHAFVQRCHRTWTRARETLLQVGARSKAKADCHRSRPPVYVVGSKVWLSTKNIPLRSVSNKLAPKFIGPFPVTKIISPVAVHLKLPPVYRRIHPVFHVSKIKPVFFARINPPAPVPPPPRLVDGETTYSVNRILDSRRRGRGYQYLVDWEGYGPEERSWVPARDILDHSLIDDYNQQLSCQSVRHSLQLGSFRVGFRRVFVSAPPGLQPPRDSRYFTACHLTPASPSQETSPSDFVHILSSQ</sequence>
<dbReference type="InterPro" id="IPR023780">
    <property type="entry name" value="Chromo_domain"/>
</dbReference>
<comment type="caution">
    <text evidence="25">The sequence shown here is derived from an EMBL/GenBank/DDBJ whole genome shotgun (WGS) entry which is preliminary data.</text>
</comment>
<dbReference type="InterPro" id="IPR041373">
    <property type="entry name" value="RT_RNaseH"/>
</dbReference>
<dbReference type="CDD" id="cd00303">
    <property type="entry name" value="retropepsin_like"/>
    <property type="match status" value="1"/>
</dbReference>
<evidence type="ECO:0000256" key="18">
    <source>
        <dbReference type="ARBA" id="ARBA00039658"/>
    </source>
</evidence>
<dbReference type="InterPro" id="IPR016197">
    <property type="entry name" value="Chromo-like_dom_sf"/>
</dbReference>
<dbReference type="SUPFAM" id="SSF53098">
    <property type="entry name" value="Ribonuclease H-like"/>
    <property type="match status" value="1"/>
</dbReference>
<feature type="domain" description="Integrase catalytic" evidence="24">
    <location>
        <begin position="897"/>
        <end position="1060"/>
    </location>
</feature>
<evidence type="ECO:0000313" key="26">
    <source>
        <dbReference type="Proteomes" id="UP000830375"/>
    </source>
</evidence>
<dbReference type="Pfam" id="PF17917">
    <property type="entry name" value="RT_RNaseH"/>
    <property type="match status" value="1"/>
</dbReference>
<proteinExistence type="inferred from homology"/>
<keyword evidence="9" id="KW-0064">Aspartyl protease</keyword>
<evidence type="ECO:0000256" key="5">
    <source>
        <dbReference type="ARBA" id="ARBA00022679"/>
    </source>
</evidence>
<keyword evidence="4" id="KW-0645">Protease</keyword>
<dbReference type="Pfam" id="PF03732">
    <property type="entry name" value="Retrotrans_gag"/>
    <property type="match status" value="1"/>
</dbReference>
<keyword evidence="17" id="KW-0233">DNA recombination</keyword>
<dbReference type="InterPro" id="IPR001584">
    <property type="entry name" value="Integrase_cat-core"/>
</dbReference>
<feature type="region of interest" description="Disordered" evidence="20">
    <location>
        <begin position="253"/>
        <end position="273"/>
    </location>
</feature>
<keyword evidence="15" id="KW-0239">DNA-directed DNA polymerase</keyword>
<dbReference type="EC" id="3.1.26.4" evidence="3"/>
<dbReference type="InterPro" id="IPR036875">
    <property type="entry name" value="Znf_CCHC_sf"/>
</dbReference>
<evidence type="ECO:0000256" key="16">
    <source>
        <dbReference type="ARBA" id="ARBA00023125"/>
    </source>
</evidence>
<dbReference type="EMBL" id="JACTAM010000022">
    <property type="protein sequence ID" value="KAI2650203.1"/>
    <property type="molecule type" value="Genomic_DNA"/>
</dbReference>
<dbReference type="Pfam" id="PF00078">
    <property type="entry name" value="RVT_1"/>
    <property type="match status" value="1"/>
</dbReference>
<evidence type="ECO:0000256" key="15">
    <source>
        <dbReference type="ARBA" id="ARBA00022932"/>
    </source>
</evidence>
<evidence type="ECO:0000256" key="4">
    <source>
        <dbReference type="ARBA" id="ARBA00022670"/>
    </source>
</evidence>
<keyword evidence="5" id="KW-0808">Transferase</keyword>
<reference evidence="25 26" key="1">
    <citation type="submission" date="2022-01" db="EMBL/GenBank/DDBJ databases">
        <title>A high-quality chromosome-level genome assembly of rohu carp, Labeo rohita.</title>
        <authorList>
            <person name="Arick M.A. II"/>
            <person name="Hsu C.-Y."/>
            <person name="Magbanua Z."/>
            <person name="Pechanova O."/>
            <person name="Grover C."/>
            <person name="Miller E."/>
            <person name="Thrash A."/>
            <person name="Ezzel L."/>
            <person name="Alam S."/>
            <person name="Benzie J."/>
            <person name="Hamilton M."/>
            <person name="Karsi A."/>
            <person name="Lawrence M.L."/>
            <person name="Peterson D.G."/>
        </authorList>
    </citation>
    <scope>NUCLEOTIDE SEQUENCE [LARGE SCALE GENOMIC DNA]</scope>
    <source>
        <strain evidence="26">BAU-BD-2019</strain>
        <tissue evidence="25">Blood</tissue>
    </source>
</reference>
<dbReference type="Gene3D" id="3.30.70.270">
    <property type="match status" value="2"/>
</dbReference>
<dbReference type="SUPFAM" id="SSF57756">
    <property type="entry name" value="Retrovirus zinc finger-like domains"/>
    <property type="match status" value="1"/>
</dbReference>
<keyword evidence="8" id="KW-0479">Metal-binding</keyword>
<dbReference type="InterPro" id="IPR041588">
    <property type="entry name" value="Integrase_H2C2"/>
</dbReference>
<feature type="domain" description="CCHC-type" evidence="22">
    <location>
        <begin position="304"/>
        <end position="318"/>
    </location>
</feature>
<keyword evidence="13" id="KW-0229">DNA integration</keyword>
<dbReference type="PROSITE" id="PS50158">
    <property type="entry name" value="ZF_CCHC"/>
    <property type="match status" value="1"/>
</dbReference>
<dbReference type="InterPro" id="IPR001878">
    <property type="entry name" value="Znf_CCHC"/>
</dbReference>
<dbReference type="InterPro" id="IPR043502">
    <property type="entry name" value="DNA/RNA_pol_sf"/>
</dbReference>
<dbReference type="InterPro" id="IPR050951">
    <property type="entry name" value="Retrovirus_Pol_polyprotein"/>
</dbReference>
<dbReference type="CDD" id="cd09274">
    <property type="entry name" value="RNase_HI_RT_Ty3"/>
    <property type="match status" value="1"/>
</dbReference>
<evidence type="ECO:0000256" key="11">
    <source>
        <dbReference type="ARBA" id="ARBA00022801"/>
    </source>
</evidence>
<dbReference type="SMART" id="SM00298">
    <property type="entry name" value="CHROMO"/>
    <property type="match status" value="1"/>
</dbReference>
<dbReference type="Gene3D" id="3.10.10.10">
    <property type="entry name" value="HIV Type 1 Reverse Transcriptase, subunit A, domain 1"/>
    <property type="match status" value="1"/>
</dbReference>
<keyword evidence="19" id="KW-0863">Zinc-finger</keyword>
<evidence type="ECO:0000256" key="13">
    <source>
        <dbReference type="ARBA" id="ARBA00022908"/>
    </source>
</evidence>
<comment type="similarity">
    <text evidence="2">Belongs to the beta type-B retroviral polymerase family. HERV class-II K(HML-2) pol subfamily.</text>
</comment>
<dbReference type="PANTHER" id="PTHR37984">
    <property type="entry name" value="PROTEIN CBG26694"/>
    <property type="match status" value="1"/>
</dbReference>
<dbReference type="CDD" id="cd01647">
    <property type="entry name" value="RT_LTR"/>
    <property type="match status" value="1"/>
</dbReference>
<keyword evidence="16" id="KW-0238">DNA-binding</keyword>
<dbReference type="PROSITE" id="PS50013">
    <property type="entry name" value="CHROMO_2"/>
    <property type="match status" value="1"/>
</dbReference>
<evidence type="ECO:0000256" key="20">
    <source>
        <dbReference type="SAM" id="MobiDB-lite"/>
    </source>
</evidence>
<dbReference type="Pfam" id="PF17921">
    <property type="entry name" value="Integrase_H2C2"/>
    <property type="match status" value="1"/>
</dbReference>
<evidence type="ECO:0000256" key="17">
    <source>
        <dbReference type="ARBA" id="ARBA00023172"/>
    </source>
</evidence>
<evidence type="ECO:0000256" key="9">
    <source>
        <dbReference type="ARBA" id="ARBA00022750"/>
    </source>
</evidence>
<evidence type="ECO:0000256" key="8">
    <source>
        <dbReference type="ARBA" id="ARBA00022723"/>
    </source>
</evidence>
<dbReference type="PROSITE" id="PS50878">
    <property type="entry name" value="RT_POL"/>
    <property type="match status" value="1"/>
</dbReference>
<keyword evidence="14" id="KW-0695">RNA-directed DNA polymerase</keyword>
<keyword evidence="7" id="KW-0540">Nuclease</keyword>
<evidence type="ECO:0000256" key="1">
    <source>
        <dbReference type="ARBA" id="ARBA00004123"/>
    </source>
</evidence>